<feature type="transmembrane region" description="Helical" evidence="1">
    <location>
        <begin position="6"/>
        <end position="22"/>
    </location>
</feature>
<proteinExistence type="predicted"/>
<evidence type="ECO:0000313" key="3">
    <source>
        <dbReference type="Proteomes" id="UP001466331"/>
    </source>
</evidence>
<evidence type="ECO:0000256" key="1">
    <source>
        <dbReference type="SAM" id="Phobius"/>
    </source>
</evidence>
<keyword evidence="1" id="KW-1133">Transmembrane helix</keyword>
<keyword evidence="3" id="KW-1185">Reference proteome</keyword>
<dbReference type="RefSeq" id="WP_420069996.1">
    <property type="nucleotide sequence ID" value="NZ_JBCHKQ010000004.1"/>
</dbReference>
<sequence>MTTKKAIIIIIPAIVLVFFLTVKNATKTLPWPDAPLYPQLMEYKPLQLNMDEKKNNGTNRRSLCTL</sequence>
<comment type="caution">
    <text evidence="2">The sequence shown here is derived from an EMBL/GenBank/DDBJ whole genome shotgun (WGS) entry which is preliminary data.</text>
</comment>
<dbReference type="EMBL" id="JBCHKQ010000004">
    <property type="protein sequence ID" value="MEM5948544.1"/>
    <property type="molecule type" value="Genomic_DNA"/>
</dbReference>
<reference evidence="2 3" key="1">
    <citation type="submission" date="2024-03" db="EMBL/GenBank/DDBJ databases">
        <title>Ignisphaera cupida sp. nov., a hyperthermophilic hydrolytic archaeon from a hot spring of Kamchatka, and proposal of Ignisphaeraceae fam. nov.</title>
        <authorList>
            <person name="Podosokorskaya O.A."/>
            <person name="Elcheninov A.G."/>
            <person name="Maltseva A.I."/>
            <person name="Zayulina K.S."/>
            <person name="Novikov A."/>
            <person name="Merkel A.Y."/>
        </authorList>
    </citation>
    <scope>NUCLEOTIDE SEQUENCE [LARGE SCALE GENOMIC DNA]</scope>
    <source>
        <strain evidence="2 3">38H-sp</strain>
    </source>
</reference>
<accession>A0ABU9UCZ5</accession>
<keyword evidence="1" id="KW-0812">Transmembrane</keyword>
<protein>
    <submittedName>
        <fullName evidence="2">Uncharacterized protein</fullName>
    </submittedName>
</protein>
<evidence type="ECO:0000313" key="2">
    <source>
        <dbReference type="EMBL" id="MEM5948544.1"/>
    </source>
</evidence>
<name>A0ABU9UCZ5_9SPIR</name>
<dbReference type="Proteomes" id="UP001466331">
    <property type="component" value="Unassembled WGS sequence"/>
</dbReference>
<gene>
    <name evidence="2" type="ORF">WKV44_08300</name>
</gene>
<organism evidence="2 3">
    <name type="scientific">Rarispira pelagica</name>
    <dbReference type="NCBI Taxonomy" id="3141764"/>
    <lineage>
        <taxon>Bacteria</taxon>
        <taxon>Pseudomonadati</taxon>
        <taxon>Spirochaetota</taxon>
        <taxon>Spirochaetia</taxon>
        <taxon>Winmispirales</taxon>
        <taxon>Winmispiraceae</taxon>
        <taxon>Rarispira</taxon>
    </lineage>
</organism>
<keyword evidence="1" id="KW-0472">Membrane</keyword>